<gene>
    <name evidence="9" type="ORF">HG536_0B01750</name>
</gene>
<organism evidence="9 10">
    <name type="scientific">Torulaspora globosa</name>
    <dbReference type="NCBI Taxonomy" id="48254"/>
    <lineage>
        <taxon>Eukaryota</taxon>
        <taxon>Fungi</taxon>
        <taxon>Dikarya</taxon>
        <taxon>Ascomycota</taxon>
        <taxon>Saccharomycotina</taxon>
        <taxon>Saccharomycetes</taxon>
        <taxon>Saccharomycetales</taxon>
        <taxon>Saccharomycetaceae</taxon>
        <taxon>Torulaspora</taxon>
    </lineage>
</organism>
<dbReference type="Pfam" id="PF15341">
    <property type="entry name" value="SLX9"/>
    <property type="match status" value="1"/>
</dbReference>
<protein>
    <recommendedName>
        <fullName evidence="4">Ribosome biogenesis protein SLX9</fullName>
    </recommendedName>
</protein>
<sequence length="203" mass="23174">MVAKRRTTLRNKAAAAAARNLEEVEDEELDVSSRSFLHQPRESKKEKQLNKHQIFLNRVLEKSSGRDDLAGISKSAVRRRKRKLRDELKPRMGDLLTSLREEDDLKQHVLEGSTDGGPSDGNSDPIAKKNVVRVLSKDERRAGELGYVHIRKNEPNIRNQKGAKALSIRETSRMNDILHNSSFQQNPFGALREAIMMKQQDRQ</sequence>
<feature type="region of interest" description="Disordered" evidence="8">
    <location>
        <begin position="1"/>
        <end position="52"/>
    </location>
</feature>
<dbReference type="AlphaFoldDB" id="A0A7G3ZCS6"/>
<evidence type="ECO:0000256" key="5">
    <source>
        <dbReference type="ARBA" id="ARBA00022517"/>
    </source>
</evidence>
<proteinExistence type="inferred from homology"/>
<comment type="similarity">
    <text evidence="2">Belongs to the SLX9 family.</text>
</comment>
<feature type="compositionally biased region" description="Low complexity" evidence="8">
    <location>
        <begin position="10"/>
        <end position="19"/>
    </location>
</feature>
<dbReference type="GO" id="GO:0030686">
    <property type="term" value="C:90S preribosome"/>
    <property type="evidence" value="ECO:0007669"/>
    <property type="project" value="InterPro"/>
</dbReference>
<accession>A0A7G3ZCS6</accession>
<keyword evidence="5" id="KW-0690">Ribosome biogenesis</keyword>
<evidence type="ECO:0000256" key="4">
    <source>
        <dbReference type="ARBA" id="ARBA00021321"/>
    </source>
</evidence>
<keyword evidence="10" id="KW-1185">Reference proteome</keyword>
<evidence type="ECO:0000313" key="9">
    <source>
        <dbReference type="EMBL" id="QLL31312.1"/>
    </source>
</evidence>
<dbReference type="RefSeq" id="XP_037137987.1">
    <property type="nucleotide sequence ID" value="XM_037282092.1"/>
</dbReference>
<dbReference type="OrthoDB" id="4068648at2759"/>
<dbReference type="GeneID" id="59324431"/>
<dbReference type="GO" id="GO:0000462">
    <property type="term" value="P:maturation of SSU-rRNA from tricistronic rRNA transcript (SSU-rRNA, 5.8S rRNA, LSU-rRNA)"/>
    <property type="evidence" value="ECO:0007669"/>
    <property type="project" value="InterPro"/>
</dbReference>
<dbReference type="GO" id="GO:0005730">
    <property type="term" value="C:nucleolus"/>
    <property type="evidence" value="ECO:0007669"/>
    <property type="project" value="UniProtKB-SubCell"/>
</dbReference>
<name>A0A7G3ZCS6_9SACH</name>
<comment type="function">
    <text evidence="7">Involved in ribosome biogenesis. Required for normal pre-rRNA processing in internal transcribed spacer 1 (ITS1). May be involved in the movements of the replication forks.</text>
</comment>
<dbReference type="GO" id="GO:0030688">
    <property type="term" value="C:preribosome, small subunit precursor"/>
    <property type="evidence" value="ECO:0007669"/>
    <property type="project" value="InterPro"/>
</dbReference>
<feature type="compositionally biased region" description="Basic and acidic residues" evidence="8">
    <location>
        <begin position="39"/>
        <end position="49"/>
    </location>
</feature>
<dbReference type="KEGG" id="tgb:HG536_0B01750"/>
<reference evidence="9 10" key="1">
    <citation type="submission" date="2020-06" db="EMBL/GenBank/DDBJ databases">
        <title>The yeast mating-type switching endonuclease HO is a domesticated member of an unorthodox homing genetic element family.</title>
        <authorList>
            <person name="Coughlan A.Y."/>
            <person name="Lombardi L."/>
            <person name="Braun-Galleani S."/>
            <person name="Martos A.R."/>
            <person name="Galeote V."/>
            <person name="Bigey F."/>
            <person name="Dequin S."/>
            <person name="Byrne K.P."/>
            <person name="Wolfe K.H."/>
        </authorList>
    </citation>
    <scope>NUCLEOTIDE SEQUENCE [LARGE SCALE GENOMIC DNA]</scope>
    <source>
        <strain evidence="9 10">CBS764</strain>
    </source>
</reference>
<evidence type="ECO:0000256" key="8">
    <source>
        <dbReference type="SAM" id="MobiDB-lite"/>
    </source>
</evidence>
<comment type="subcellular location">
    <subcellularLocation>
        <location evidence="1">Nucleus</location>
        <location evidence="1">Nucleolus</location>
    </subcellularLocation>
</comment>
<evidence type="ECO:0000256" key="1">
    <source>
        <dbReference type="ARBA" id="ARBA00004604"/>
    </source>
</evidence>
<dbReference type="InterPro" id="IPR028160">
    <property type="entry name" value="Slx9-like"/>
</dbReference>
<evidence type="ECO:0000256" key="3">
    <source>
        <dbReference type="ARBA" id="ARBA00011523"/>
    </source>
</evidence>
<dbReference type="EMBL" id="CP059247">
    <property type="protein sequence ID" value="QLL31312.1"/>
    <property type="molecule type" value="Genomic_DNA"/>
</dbReference>
<evidence type="ECO:0000256" key="7">
    <source>
        <dbReference type="ARBA" id="ARBA00025083"/>
    </source>
</evidence>
<feature type="region of interest" description="Disordered" evidence="8">
    <location>
        <begin position="109"/>
        <end position="130"/>
    </location>
</feature>
<comment type="subunit">
    <text evidence="3">Interacts with the 35S, 23S and 20S pre-rRNAs and with the U3 snoRNA.</text>
</comment>
<evidence type="ECO:0000256" key="2">
    <source>
        <dbReference type="ARBA" id="ARBA00011022"/>
    </source>
</evidence>
<keyword evidence="6" id="KW-0539">Nucleus</keyword>
<dbReference type="Proteomes" id="UP000515788">
    <property type="component" value="Chromosome 2"/>
</dbReference>
<evidence type="ECO:0000256" key="6">
    <source>
        <dbReference type="ARBA" id="ARBA00023242"/>
    </source>
</evidence>
<evidence type="ECO:0000313" key="10">
    <source>
        <dbReference type="Proteomes" id="UP000515788"/>
    </source>
</evidence>